<evidence type="ECO:0000313" key="2">
    <source>
        <dbReference type="EMBL" id="KIM97173.1"/>
    </source>
</evidence>
<proteinExistence type="predicted"/>
<keyword evidence="3" id="KW-1185">Reference proteome</keyword>
<protein>
    <recommendedName>
        <fullName evidence="1">DUF218 domain-containing protein</fullName>
    </recommendedName>
</protein>
<dbReference type="GO" id="GO:0005886">
    <property type="term" value="C:plasma membrane"/>
    <property type="evidence" value="ECO:0007669"/>
    <property type="project" value="TreeGrafter"/>
</dbReference>
<dbReference type="AlphaFoldDB" id="A0A0C3CE51"/>
<dbReference type="STRING" id="913774.A0A0C3CE51"/>
<dbReference type="Proteomes" id="UP000054321">
    <property type="component" value="Unassembled WGS sequence"/>
</dbReference>
<dbReference type="InParanoid" id="A0A0C3CE51"/>
<reference evidence="2 3" key="1">
    <citation type="submission" date="2014-04" db="EMBL/GenBank/DDBJ databases">
        <authorList>
            <consortium name="DOE Joint Genome Institute"/>
            <person name="Kuo A."/>
            <person name="Martino E."/>
            <person name="Perotto S."/>
            <person name="Kohler A."/>
            <person name="Nagy L.G."/>
            <person name="Floudas D."/>
            <person name="Copeland A."/>
            <person name="Barry K.W."/>
            <person name="Cichocki N."/>
            <person name="Veneault-Fourrey C."/>
            <person name="LaButti K."/>
            <person name="Lindquist E.A."/>
            <person name="Lipzen A."/>
            <person name="Lundell T."/>
            <person name="Morin E."/>
            <person name="Murat C."/>
            <person name="Sun H."/>
            <person name="Tunlid A."/>
            <person name="Henrissat B."/>
            <person name="Grigoriev I.V."/>
            <person name="Hibbett D.S."/>
            <person name="Martin F."/>
            <person name="Nordberg H.P."/>
            <person name="Cantor M.N."/>
            <person name="Hua S.X."/>
        </authorList>
    </citation>
    <scope>NUCLEOTIDE SEQUENCE [LARGE SCALE GENOMIC DNA]</scope>
    <source>
        <strain evidence="2 3">Zn</strain>
    </source>
</reference>
<dbReference type="CDD" id="cd06259">
    <property type="entry name" value="YdcF-like"/>
    <property type="match status" value="1"/>
</dbReference>
<dbReference type="Pfam" id="PF02698">
    <property type="entry name" value="DUF218"/>
    <property type="match status" value="1"/>
</dbReference>
<feature type="domain" description="DUF218" evidence="1">
    <location>
        <begin position="36"/>
        <end position="146"/>
    </location>
</feature>
<name>A0A0C3CE51_OIDMZ</name>
<accession>A0A0C3CE51</accession>
<evidence type="ECO:0000313" key="3">
    <source>
        <dbReference type="Proteomes" id="UP000054321"/>
    </source>
</evidence>
<sequence>MRLQSEIDRDAETVYEYHRMGMHLQPADAIFALCSLDKRVAERAAQLFLDGFGSYLIYSGGVGKLTENRFTKPEAQIFAEVARSMGVPEDRILAECKSTNTGENIRFTHSLLQQSGYNPRSFILVQKPYMERRTFATFSKQWPDANVSFTVTSPQLSFSEYPDAENPRDLVINIMVGDLVRIRDYPAKGFQIPQEIPAHVWAAGQRLIAEGFDGHLP</sequence>
<dbReference type="Gene3D" id="3.40.50.620">
    <property type="entry name" value="HUPs"/>
    <property type="match status" value="1"/>
</dbReference>
<dbReference type="InterPro" id="IPR051599">
    <property type="entry name" value="Cell_Envelope_Assoc"/>
</dbReference>
<dbReference type="PANTHER" id="PTHR30336:SF20">
    <property type="entry name" value="DUF218 DOMAIN-CONTAINING PROTEIN"/>
    <property type="match status" value="1"/>
</dbReference>
<dbReference type="OrthoDB" id="17725at2759"/>
<dbReference type="PANTHER" id="PTHR30336">
    <property type="entry name" value="INNER MEMBRANE PROTEIN, PROBABLE PERMEASE"/>
    <property type="match status" value="1"/>
</dbReference>
<gene>
    <name evidence="2" type="ORF">OIDMADRAFT_105617</name>
</gene>
<evidence type="ECO:0000259" key="1">
    <source>
        <dbReference type="Pfam" id="PF02698"/>
    </source>
</evidence>
<dbReference type="InterPro" id="IPR003848">
    <property type="entry name" value="DUF218"/>
</dbReference>
<reference evidence="3" key="2">
    <citation type="submission" date="2015-01" db="EMBL/GenBank/DDBJ databases">
        <title>Evolutionary Origins and Diversification of the Mycorrhizal Mutualists.</title>
        <authorList>
            <consortium name="DOE Joint Genome Institute"/>
            <consortium name="Mycorrhizal Genomics Consortium"/>
            <person name="Kohler A."/>
            <person name="Kuo A."/>
            <person name="Nagy L.G."/>
            <person name="Floudas D."/>
            <person name="Copeland A."/>
            <person name="Barry K.W."/>
            <person name="Cichocki N."/>
            <person name="Veneault-Fourrey C."/>
            <person name="LaButti K."/>
            <person name="Lindquist E.A."/>
            <person name="Lipzen A."/>
            <person name="Lundell T."/>
            <person name="Morin E."/>
            <person name="Murat C."/>
            <person name="Riley R."/>
            <person name="Ohm R."/>
            <person name="Sun H."/>
            <person name="Tunlid A."/>
            <person name="Henrissat B."/>
            <person name="Grigoriev I.V."/>
            <person name="Hibbett D.S."/>
            <person name="Martin F."/>
        </authorList>
    </citation>
    <scope>NUCLEOTIDE SEQUENCE [LARGE SCALE GENOMIC DNA]</scope>
    <source>
        <strain evidence="3">Zn</strain>
    </source>
</reference>
<dbReference type="HOGENOM" id="CLU_064561_0_0_1"/>
<dbReference type="EMBL" id="KN832882">
    <property type="protein sequence ID" value="KIM97173.1"/>
    <property type="molecule type" value="Genomic_DNA"/>
</dbReference>
<dbReference type="InterPro" id="IPR014729">
    <property type="entry name" value="Rossmann-like_a/b/a_fold"/>
</dbReference>
<organism evidence="2 3">
    <name type="scientific">Oidiodendron maius (strain Zn)</name>
    <dbReference type="NCBI Taxonomy" id="913774"/>
    <lineage>
        <taxon>Eukaryota</taxon>
        <taxon>Fungi</taxon>
        <taxon>Dikarya</taxon>
        <taxon>Ascomycota</taxon>
        <taxon>Pezizomycotina</taxon>
        <taxon>Leotiomycetes</taxon>
        <taxon>Leotiomycetes incertae sedis</taxon>
        <taxon>Myxotrichaceae</taxon>
        <taxon>Oidiodendron</taxon>
    </lineage>
</organism>